<feature type="repeat" description="PPR" evidence="4">
    <location>
        <begin position="160"/>
        <end position="194"/>
    </location>
</feature>
<dbReference type="PANTHER" id="PTHR47926">
    <property type="entry name" value="PENTATRICOPEPTIDE REPEAT-CONTAINING PROTEIN"/>
    <property type="match status" value="1"/>
</dbReference>
<dbReference type="GO" id="GO:0003723">
    <property type="term" value="F:RNA binding"/>
    <property type="evidence" value="ECO:0000318"/>
    <property type="project" value="GO_Central"/>
</dbReference>
<dbReference type="RefSeq" id="XP_016498519.1">
    <property type="nucleotide sequence ID" value="XM_016643033.2"/>
</dbReference>
<reference evidence="6" key="1">
    <citation type="journal article" date="2014" name="Nat. Commun.">
        <title>The tobacco genome sequence and its comparison with those of tomato and potato.</title>
        <authorList>
            <person name="Sierro N."/>
            <person name="Battey J.N."/>
            <person name="Ouadi S."/>
            <person name="Bakaher N."/>
            <person name="Bovet L."/>
            <person name="Willig A."/>
            <person name="Goepfert S."/>
            <person name="Peitsch M.C."/>
            <person name="Ivanov N.V."/>
        </authorList>
    </citation>
    <scope>NUCLEOTIDE SEQUENCE [LARGE SCALE GENOMIC DNA]</scope>
</reference>
<dbReference type="InterPro" id="IPR032867">
    <property type="entry name" value="DYW_dom"/>
</dbReference>
<dbReference type="SMR" id="A0A1S4CC41"/>
<name>A0A1S4CC41_TOBAC</name>
<keyword evidence="6" id="KW-1185">Reference proteome</keyword>
<dbReference type="Proteomes" id="UP000790787">
    <property type="component" value="Chromosome 22"/>
</dbReference>
<evidence type="ECO:0000256" key="4">
    <source>
        <dbReference type="PROSITE-ProRule" id="PRU00708"/>
    </source>
</evidence>
<evidence type="ECO:0000256" key="2">
    <source>
        <dbReference type="ARBA" id="ARBA00022737"/>
    </source>
</evidence>
<dbReference type="Pfam" id="PF13041">
    <property type="entry name" value="PPR_2"/>
    <property type="match status" value="2"/>
</dbReference>
<sequence length="672" mass="76261">MWTLQAPPSPRLLQPPPSYLPFNFLHKCSPVFASFYSYRPTSIRFSTTSSSTHIVSNPEPTTFAHNYNESIQSLCKKGHLKEALQLLFQEPNPTQRTYELLILSCSQNHSLSDALTVHRKLIDDGFGQDPFLATKLINMYSHLDCVDRVRQVFDKISNRTIFVWNAFFRALTLAGHGEEVLDFYRRMNRIGISSDRFTYTYVLKACVASESSSSLKKGKEIHGHILRHGYERHLHIMTTLIDVYARFGCVGNASCLFYEMPEKNLVSWSAMIACYAKNGKPLEALELFREMMSFDLLPNSVTMVSALQACAALAALEQGKLLHGYIIRKGLDSILPVLSALVTMYARCGALELGRRVFDQMGKRDVVAWNSMISSYGIHGFGAKAVEIFREMIRHGVSPSPISFVSVLGACSHAGLVAEGKHLFDSMSKEHNMYPSVEHYACMVDLLGRANKLEEAAIIIQYMRIEPGPKVWGSLLGSCRIHCNVDLAERASRRLFELEPTNAGNYVLLADIYAEARMWNEVKRVRKLLEAKGLRKVSGCSWIEVKRKIYCLQSVDEINPQIEQIHALLLKLSMEMKQNGYVPNTRIVLYDLEEEEKERILLGHSEKLAVAFGLINNSKGETIRISKNLRLCEDCHSFTKLISKYTNREILVRDINRFHHFKDGVCSCGDYW</sequence>
<dbReference type="InterPro" id="IPR046960">
    <property type="entry name" value="PPR_At4g14850-like_plant"/>
</dbReference>
<dbReference type="FunFam" id="1.25.40.10:FF:000462">
    <property type="entry name" value="Pentatricopeptide repeat-containing protein, chloroplastic"/>
    <property type="match status" value="1"/>
</dbReference>
<dbReference type="PaxDb" id="4097-A0A1S4CC41"/>
<dbReference type="Pfam" id="PF01535">
    <property type="entry name" value="PPR"/>
    <property type="match status" value="2"/>
</dbReference>
<comment type="similarity">
    <text evidence="1">Belongs to the PPR family. PCMP-H subfamily.</text>
</comment>
<dbReference type="InterPro" id="IPR011990">
    <property type="entry name" value="TPR-like_helical_dom_sf"/>
</dbReference>
<dbReference type="FunFam" id="1.25.40.10:FF:000341">
    <property type="entry name" value="Pentatricopeptide repeat-containing protein chloroplastic"/>
    <property type="match status" value="1"/>
</dbReference>
<organism evidence="6 7">
    <name type="scientific">Nicotiana tabacum</name>
    <name type="common">Common tobacco</name>
    <dbReference type="NCBI Taxonomy" id="4097"/>
    <lineage>
        <taxon>Eukaryota</taxon>
        <taxon>Viridiplantae</taxon>
        <taxon>Streptophyta</taxon>
        <taxon>Embryophyta</taxon>
        <taxon>Tracheophyta</taxon>
        <taxon>Spermatophyta</taxon>
        <taxon>Magnoliopsida</taxon>
        <taxon>eudicotyledons</taxon>
        <taxon>Gunneridae</taxon>
        <taxon>Pentapetalae</taxon>
        <taxon>asterids</taxon>
        <taxon>lamiids</taxon>
        <taxon>Solanales</taxon>
        <taxon>Solanaceae</taxon>
        <taxon>Nicotianoideae</taxon>
        <taxon>Nicotianeae</taxon>
        <taxon>Nicotiana</taxon>
    </lineage>
</organism>
<evidence type="ECO:0000256" key="1">
    <source>
        <dbReference type="ARBA" id="ARBA00006643"/>
    </source>
</evidence>
<dbReference type="OrthoDB" id="185373at2759"/>
<proteinExistence type="inferred from homology"/>
<dbReference type="Pfam" id="PF14432">
    <property type="entry name" value="DYW_deaminase"/>
    <property type="match status" value="1"/>
</dbReference>
<evidence type="ECO:0000313" key="6">
    <source>
        <dbReference type="Proteomes" id="UP000790787"/>
    </source>
</evidence>
<dbReference type="Pfam" id="PF20431">
    <property type="entry name" value="E_motif"/>
    <property type="match status" value="1"/>
</dbReference>
<feature type="repeat" description="PPR" evidence="4">
    <location>
        <begin position="365"/>
        <end position="399"/>
    </location>
</feature>
<protein>
    <submittedName>
        <fullName evidence="7">Pentatricopeptide repeat-containing protein At3g46790, chloroplastic</fullName>
    </submittedName>
    <submittedName>
        <fullName evidence="7">Pentatricopeptide repeat-containing protein CRR2, chloroplastic</fullName>
    </submittedName>
</protein>
<evidence type="ECO:0000256" key="3">
    <source>
        <dbReference type="ARBA" id="ARBA00022946"/>
    </source>
</evidence>
<dbReference type="FunFam" id="1.25.40.10:FF:001104">
    <property type="entry name" value="Uncharacterized protein"/>
    <property type="match status" value="1"/>
</dbReference>
<evidence type="ECO:0000313" key="7">
    <source>
        <dbReference type="RefSeq" id="XP_016498519.1"/>
    </source>
</evidence>
<gene>
    <name evidence="7" type="primary">LOC107817237</name>
</gene>
<reference evidence="7" key="2">
    <citation type="submission" date="2025-08" db="UniProtKB">
        <authorList>
            <consortium name="RefSeq"/>
        </authorList>
    </citation>
    <scope>IDENTIFICATION</scope>
    <source>
        <tissue evidence="7">Leaf</tissue>
    </source>
</reference>
<dbReference type="PROSITE" id="PS51375">
    <property type="entry name" value="PPR"/>
    <property type="match status" value="3"/>
</dbReference>
<feature type="repeat" description="PPR" evidence="4">
    <location>
        <begin position="264"/>
        <end position="298"/>
    </location>
</feature>
<dbReference type="GO" id="GO:0016071">
    <property type="term" value="P:mRNA metabolic process"/>
    <property type="evidence" value="ECO:0007669"/>
    <property type="project" value="UniProtKB-ARBA"/>
</dbReference>
<dbReference type="KEGG" id="nta:107817237"/>
<evidence type="ECO:0000259" key="5">
    <source>
        <dbReference type="Pfam" id="PF14432"/>
    </source>
</evidence>
<dbReference type="GO" id="GO:0010467">
    <property type="term" value="P:gene expression"/>
    <property type="evidence" value="ECO:0007669"/>
    <property type="project" value="UniProtKB-ARBA"/>
</dbReference>
<accession>A0A1S4CC41</accession>
<dbReference type="GO" id="GO:0008270">
    <property type="term" value="F:zinc ion binding"/>
    <property type="evidence" value="ECO:0007669"/>
    <property type="project" value="InterPro"/>
</dbReference>
<dbReference type="RefSeq" id="XP_016498519.1">
    <property type="nucleotide sequence ID" value="XM_016643033.1"/>
</dbReference>
<dbReference type="InterPro" id="IPR002885">
    <property type="entry name" value="PPR_rpt"/>
</dbReference>
<keyword evidence="2" id="KW-0677">Repeat</keyword>
<keyword evidence="3" id="KW-0809">Transit peptide</keyword>
<dbReference type="Gene3D" id="1.25.40.10">
    <property type="entry name" value="Tetratricopeptide repeat domain"/>
    <property type="match status" value="3"/>
</dbReference>
<dbReference type="OMA" id="MTDYSVK"/>
<dbReference type="GeneID" id="107817237"/>
<dbReference type="AlphaFoldDB" id="A0A1S4CC41"/>
<dbReference type="NCBIfam" id="TIGR00756">
    <property type="entry name" value="PPR"/>
    <property type="match status" value="2"/>
</dbReference>
<dbReference type="GO" id="GO:0009451">
    <property type="term" value="P:RNA modification"/>
    <property type="evidence" value="ECO:0000318"/>
    <property type="project" value="GO_Central"/>
</dbReference>
<dbReference type="InterPro" id="IPR046848">
    <property type="entry name" value="E_motif"/>
</dbReference>
<feature type="domain" description="DYW" evidence="5">
    <location>
        <begin position="580"/>
        <end position="672"/>
    </location>
</feature>
<dbReference type="PANTHER" id="PTHR47926:SF482">
    <property type="entry name" value="PENTATRICOPEPTIDE REPEAT-CONTAINING PROTEIN CHLOROPLASTIC"/>
    <property type="match status" value="1"/>
</dbReference>
<dbReference type="STRING" id="4097.A0A1S4CC41"/>